<dbReference type="InterPro" id="IPR019079">
    <property type="entry name" value="Capsule_synth_CapA"/>
</dbReference>
<keyword evidence="5" id="KW-0732">Signal</keyword>
<dbReference type="InterPro" id="IPR005490">
    <property type="entry name" value="LD_TPept_cat_dom"/>
</dbReference>
<dbReference type="Proteomes" id="UP000228767">
    <property type="component" value="Unassembled WGS sequence"/>
</dbReference>
<evidence type="ECO:0000256" key="3">
    <source>
        <dbReference type="ARBA" id="ARBA00007164"/>
    </source>
</evidence>
<dbReference type="SUPFAM" id="SSF56601">
    <property type="entry name" value="beta-lactamase/transpeptidase-like"/>
    <property type="match status" value="1"/>
</dbReference>
<dbReference type="PANTHER" id="PTHR33393:SF11">
    <property type="entry name" value="POLYGLUTAMINE SYNTHESIS ACCESSORY PROTEIN RV0574C-RELATED"/>
    <property type="match status" value="1"/>
</dbReference>
<keyword evidence="7 12" id="KW-0133">Cell shape</keyword>
<dbReference type="UniPathway" id="UPA00219"/>
<comment type="similarity">
    <text evidence="2">Belongs to the CapA family.</text>
</comment>
<dbReference type="Pfam" id="PF00768">
    <property type="entry name" value="Peptidase_S11"/>
    <property type="match status" value="1"/>
</dbReference>
<dbReference type="CDD" id="cd16913">
    <property type="entry name" value="YkuD_like"/>
    <property type="match status" value="1"/>
</dbReference>
<dbReference type="InterPro" id="IPR001967">
    <property type="entry name" value="Peptidase_S11_N"/>
</dbReference>
<protein>
    <recommendedName>
        <fullName evidence="14">L,D-TPase catalytic domain-containing protein</fullName>
    </recommendedName>
</protein>
<comment type="caution">
    <text evidence="12">Lacks conserved residue(s) required for the propagation of feature annotation.</text>
</comment>
<evidence type="ECO:0000313" key="16">
    <source>
        <dbReference type="Proteomes" id="UP000228767"/>
    </source>
</evidence>
<gene>
    <name evidence="15" type="ORF">COV10_02375</name>
</gene>
<dbReference type="InterPro" id="IPR029052">
    <property type="entry name" value="Metallo-depent_PP-like"/>
</dbReference>
<feature type="binding site" evidence="11">
    <location>
        <position position="407"/>
    </location>
    <ligand>
        <name>substrate</name>
    </ligand>
</feature>
<dbReference type="Gene3D" id="2.40.440.10">
    <property type="entry name" value="L,D-transpeptidase catalytic domain-like"/>
    <property type="match status" value="1"/>
</dbReference>
<dbReference type="InterPro" id="IPR018044">
    <property type="entry name" value="Peptidase_S11"/>
</dbReference>
<reference evidence="15 16" key="1">
    <citation type="submission" date="2017-09" db="EMBL/GenBank/DDBJ databases">
        <title>Depth-based differentiation of microbial function through sediment-hosted aquifers and enrichment of novel symbionts in the deep terrestrial subsurface.</title>
        <authorList>
            <person name="Probst A.J."/>
            <person name="Ladd B."/>
            <person name="Jarett J.K."/>
            <person name="Geller-Mcgrath D.E."/>
            <person name="Sieber C.M."/>
            <person name="Emerson J.B."/>
            <person name="Anantharaman K."/>
            <person name="Thomas B.C."/>
            <person name="Malmstrom R."/>
            <person name="Stieglmeier M."/>
            <person name="Klingl A."/>
            <person name="Woyke T."/>
            <person name="Ryan C.M."/>
            <person name="Banfield J.F."/>
        </authorList>
    </citation>
    <scope>NUCLEOTIDE SEQUENCE [LARGE SCALE GENOMIC DNA]</scope>
    <source>
        <strain evidence="15">CG10_big_fil_rev_8_21_14_0_10_51_16</strain>
    </source>
</reference>
<dbReference type="InterPro" id="IPR052169">
    <property type="entry name" value="CW_Biosynth-Accessory"/>
</dbReference>
<comment type="pathway">
    <text evidence="1 12">Cell wall biogenesis; peptidoglycan biosynthesis.</text>
</comment>
<name>A0A2H0RED4_9BACT</name>
<comment type="caution">
    <text evidence="15">The sequence shown here is derived from an EMBL/GenBank/DDBJ whole genome shotgun (WGS) entry which is preliminary data.</text>
</comment>
<dbReference type="AlphaFoldDB" id="A0A2H0RED4"/>
<dbReference type="GO" id="GO:0016740">
    <property type="term" value="F:transferase activity"/>
    <property type="evidence" value="ECO:0007669"/>
    <property type="project" value="UniProtKB-KW"/>
</dbReference>
<feature type="active site" description="Acyl-ester intermediate" evidence="10">
    <location>
        <position position="250"/>
    </location>
</feature>
<dbReference type="Gene3D" id="3.60.21.10">
    <property type="match status" value="1"/>
</dbReference>
<dbReference type="PANTHER" id="PTHR33393">
    <property type="entry name" value="POLYGLUTAMINE SYNTHESIS ACCESSORY PROTEIN RV0574C-RELATED"/>
    <property type="match status" value="1"/>
</dbReference>
<feature type="domain" description="L,D-TPase catalytic" evidence="14">
    <location>
        <begin position="68"/>
        <end position="188"/>
    </location>
</feature>
<evidence type="ECO:0000256" key="2">
    <source>
        <dbReference type="ARBA" id="ARBA00005662"/>
    </source>
</evidence>
<feature type="active site" description="Proton acceptor" evidence="10">
    <location>
        <position position="253"/>
    </location>
</feature>
<dbReference type="GO" id="GO:0009252">
    <property type="term" value="P:peptidoglycan biosynthetic process"/>
    <property type="evidence" value="ECO:0007669"/>
    <property type="project" value="UniProtKB-UniPathway"/>
</dbReference>
<dbReference type="SUPFAM" id="SSF56300">
    <property type="entry name" value="Metallo-dependent phosphatases"/>
    <property type="match status" value="1"/>
</dbReference>
<dbReference type="PRINTS" id="PR00725">
    <property type="entry name" value="DADACBPTASE1"/>
</dbReference>
<evidence type="ECO:0000256" key="4">
    <source>
        <dbReference type="ARBA" id="ARBA00022679"/>
    </source>
</evidence>
<keyword evidence="9 12" id="KW-0961">Cell wall biogenesis/degradation</keyword>
<evidence type="ECO:0000256" key="6">
    <source>
        <dbReference type="ARBA" id="ARBA00022801"/>
    </source>
</evidence>
<dbReference type="GO" id="GO:0009002">
    <property type="term" value="F:serine-type D-Ala-D-Ala carboxypeptidase activity"/>
    <property type="evidence" value="ECO:0007669"/>
    <property type="project" value="InterPro"/>
</dbReference>
<evidence type="ECO:0000256" key="9">
    <source>
        <dbReference type="ARBA" id="ARBA00023316"/>
    </source>
</evidence>
<evidence type="ECO:0000256" key="11">
    <source>
        <dbReference type="PIRSR" id="PIRSR618044-2"/>
    </source>
</evidence>
<keyword evidence="8 12" id="KW-0573">Peptidoglycan synthesis</keyword>
<organism evidence="15 16">
    <name type="scientific">Candidatus Vogelbacteria bacterium CG10_big_fil_rev_8_21_14_0_10_51_16</name>
    <dbReference type="NCBI Taxonomy" id="1975045"/>
    <lineage>
        <taxon>Bacteria</taxon>
        <taxon>Candidatus Vogeliibacteriota</taxon>
    </lineage>
</organism>
<dbReference type="InterPro" id="IPR012338">
    <property type="entry name" value="Beta-lactam/transpept-like"/>
</dbReference>
<proteinExistence type="inferred from homology"/>
<dbReference type="GO" id="GO:0071555">
    <property type="term" value="P:cell wall organization"/>
    <property type="evidence" value="ECO:0007669"/>
    <property type="project" value="UniProtKB-UniRule"/>
</dbReference>
<evidence type="ECO:0000256" key="7">
    <source>
        <dbReference type="ARBA" id="ARBA00022960"/>
    </source>
</evidence>
<keyword evidence="6" id="KW-0378">Hydrolase</keyword>
<dbReference type="Pfam" id="PF09587">
    <property type="entry name" value="PGA_cap"/>
    <property type="match status" value="1"/>
</dbReference>
<dbReference type="PROSITE" id="PS52029">
    <property type="entry name" value="LD_TPASE"/>
    <property type="match status" value="1"/>
</dbReference>
<dbReference type="Gene3D" id="3.40.710.10">
    <property type="entry name" value="DD-peptidase/beta-lactamase superfamily"/>
    <property type="match status" value="1"/>
</dbReference>
<evidence type="ECO:0000256" key="5">
    <source>
        <dbReference type="ARBA" id="ARBA00022729"/>
    </source>
</evidence>
<dbReference type="SMART" id="SM00854">
    <property type="entry name" value="PGA_cap"/>
    <property type="match status" value="1"/>
</dbReference>
<dbReference type="GO" id="GO:0006508">
    <property type="term" value="P:proteolysis"/>
    <property type="evidence" value="ECO:0007669"/>
    <property type="project" value="InterPro"/>
</dbReference>
<evidence type="ECO:0000256" key="10">
    <source>
        <dbReference type="PIRSR" id="PIRSR618044-1"/>
    </source>
</evidence>
<dbReference type="SUPFAM" id="SSF141523">
    <property type="entry name" value="L,D-transpeptidase catalytic domain-like"/>
    <property type="match status" value="1"/>
</dbReference>
<sequence>MATRHLSLSLFSIIAFVVGLTAASAFFSPRISSELNAASPILAVAMSGTHITPGKFAPLHFSPPARGKLVGVDLDQSTVHLFEDEALVASFPLVGAAPEGSLWELAPGNYKVKTKRALHTSPITRVQVPWAVHFFGNSFFHGEPLAPSSTASGPLLTRLASYASLKLAEDDAEKLYRFAEIGTPVSVLSTSKYGEHLRLASASTEDPSAIFVEKGVSRPNLTASAYLLKDMETGTIIFEERAHEPLPIASVSKLVTAMVSEKLLTRDRMATVSAGAAATEGSAGNLSAGERVAIGDLLYALLLPSSNKAAEVIAETAGRERFMKAMNETVRSLGMSTTSFKDPSGLSPKNISTANDIVLLAEHLLANAPEILEITTTPSYGSLSSKHVWTNPNRLMVNRNPRYIGGKTGYIPEAGQTSIAIFSFPVSEFVEKRFALVLLRSYNRDADTRAVLRYLEDGLVYDTGIPPTDDDLFSRFTHSTSTAPSVANVIAVGNILASDTLEMELLQRGSSYSKVFAASTYLKGASIAFGNLVGAVTTAGTRATEGSTLRTPRRALTALSASGINALHIANEHLGDWGRTGLGQTLGELKLAGIDVLGAGDNGRAARGVVVREVNGLRLGMLGVSTVGPGWLFAEKSLPVSLRADDPSLLPLVRAASAELDHLIITVGLDSALPGERAEVRKLAHSLIDAGARVVIGMGPSVPGNFERYREGVIAYSLGDFFREPASKVDSGAGPMSGPAEGLALELVFDKKSVLAINAERVISNDVLQPVLANTEN</sequence>
<dbReference type="InterPro" id="IPR038063">
    <property type="entry name" value="Transpep_catalytic_dom"/>
</dbReference>
<keyword evidence="4" id="KW-0808">Transferase</keyword>
<evidence type="ECO:0000256" key="8">
    <source>
        <dbReference type="ARBA" id="ARBA00022984"/>
    </source>
</evidence>
<accession>A0A2H0RED4</accession>
<evidence type="ECO:0000256" key="1">
    <source>
        <dbReference type="ARBA" id="ARBA00004752"/>
    </source>
</evidence>
<feature type="active site" evidence="10">
    <location>
        <position position="305"/>
    </location>
</feature>
<evidence type="ECO:0000256" key="12">
    <source>
        <dbReference type="PROSITE-ProRule" id="PRU01373"/>
    </source>
</evidence>
<dbReference type="EMBL" id="PCYI01000017">
    <property type="protein sequence ID" value="PIR44899.1"/>
    <property type="molecule type" value="Genomic_DNA"/>
</dbReference>
<evidence type="ECO:0000313" key="15">
    <source>
        <dbReference type="EMBL" id="PIR44899.1"/>
    </source>
</evidence>
<dbReference type="GO" id="GO:0008360">
    <property type="term" value="P:regulation of cell shape"/>
    <property type="evidence" value="ECO:0007669"/>
    <property type="project" value="UniProtKB-UniRule"/>
</dbReference>
<evidence type="ECO:0000256" key="13">
    <source>
        <dbReference type="RuleBase" id="RU004016"/>
    </source>
</evidence>
<comment type="similarity">
    <text evidence="3 13">Belongs to the peptidase S11 family.</text>
</comment>
<evidence type="ECO:0000259" key="14">
    <source>
        <dbReference type="PROSITE" id="PS52029"/>
    </source>
</evidence>